<dbReference type="AlphaFoldDB" id="A0AAP0EJN1"/>
<dbReference type="EMBL" id="JBBNAG010000011">
    <property type="protein sequence ID" value="KAK9094489.1"/>
    <property type="molecule type" value="Genomic_DNA"/>
</dbReference>
<proteinExistence type="predicted"/>
<gene>
    <name evidence="1" type="ORF">Scep_025958</name>
</gene>
<reference evidence="1 2" key="1">
    <citation type="submission" date="2024-01" db="EMBL/GenBank/DDBJ databases">
        <title>Genome assemblies of Stephania.</title>
        <authorList>
            <person name="Yang L."/>
        </authorList>
    </citation>
    <scope>NUCLEOTIDE SEQUENCE [LARGE SCALE GENOMIC DNA]</scope>
    <source>
        <strain evidence="1">JXDWG</strain>
        <tissue evidence="1">Leaf</tissue>
    </source>
</reference>
<protein>
    <submittedName>
        <fullName evidence="1">Uncharacterized protein</fullName>
    </submittedName>
</protein>
<evidence type="ECO:0000313" key="2">
    <source>
        <dbReference type="Proteomes" id="UP001419268"/>
    </source>
</evidence>
<name>A0AAP0EJN1_9MAGN</name>
<evidence type="ECO:0000313" key="1">
    <source>
        <dbReference type="EMBL" id="KAK9094489.1"/>
    </source>
</evidence>
<dbReference type="Proteomes" id="UP001419268">
    <property type="component" value="Unassembled WGS sequence"/>
</dbReference>
<accession>A0AAP0EJN1</accession>
<sequence length="223" mass="26112">MLKDLISVYKQNVEVLLEIHHDNLLYQEKWEQNRIEINSSCQNMSILLHEMNISIDNLINKEVFLEPIHCDQEENASVTMLRSVEEDEYFFELVDELEVLLSELNVIITKVHEEEAEMKNEVTLERPYDPYEESKEDQPLVLMNPPLVSCIFVEFKIGMEQKRYLEALCGVDSYVLKGEDYMETYSLEVVDELKTLKEGMFFSLPKATVIPFVRDYSKLVGVT</sequence>
<comment type="caution">
    <text evidence="1">The sequence shown here is derived from an EMBL/GenBank/DDBJ whole genome shotgun (WGS) entry which is preliminary data.</text>
</comment>
<keyword evidence="2" id="KW-1185">Reference proteome</keyword>
<organism evidence="1 2">
    <name type="scientific">Stephania cephalantha</name>
    <dbReference type="NCBI Taxonomy" id="152367"/>
    <lineage>
        <taxon>Eukaryota</taxon>
        <taxon>Viridiplantae</taxon>
        <taxon>Streptophyta</taxon>
        <taxon>Embryophyta</taxon>
        <taxon>Tracheophyta</taxon>
        <taxon>Spermatophyta</taxon>
        <taxon>Magnoliopsida</taxon>
        <taxon>Ranunculales</taxon>
        <taxon>Menispermaceae</taxon>
        <taxon>Menispermoideae</taxon>
        <taxon>Cissampelideae</taxon>
        <taxon>Stephania</taxon>
    </lineage>
</organism>